<dbReference type="OrthoDB" id="9807890at2"/>
<dbReference type="Proteomes" id="UP000016568">
    <property type="component" value="Unassembled WGS sequence"/>
</dbReference>
<dbReference type="EMBL" id="BASZ01000005">
    <property type="protein sequence ID" value="GAD49392.1"/>
    <property type="molecule type" value="Genomic_DNA"/>
</dbReference>
<evidence type="ECO:0000313" key="2">
    <source>
        <dbReference type="EMBL" id="GAD49392.1"/>
    </source>
</evidence>
<accession>U2YLV4</accession>
<sequence>MNPSAIETTPKLAIDAGKARIPAGQRVYAIGDIHGRLDLLEALAHAIELDAATAPAQSMVLLLGDLIDRGRDSAGVIDYVLAWQERRPVRVLMGNHEEVFLAAFTDTEYLRRLLPYGARETLISYGIDAHITGPDALQRMQAAMASRIPSRHREFMAALELSAVIGDYLFVHAGIEPGIPVADQSAQAMRWIRDPFLMHEGLFEKVVVHGHTIRTEVEERPNRIGIDTGAYCYGLLTALVLEGGERRFIQAREQEDGAIAILHREAA</sequence>
<dbReference type="InterPro" id="IPR050126">
    <property type="entry name" value="Ap4A_hydrolase"/>
</dbReference>
<protein>
    <submittedName>
        <fullName evidence="2">Putative hydrolase</fullName>
    </submittedName>
</protein>
<dbReference type="GO" id="GO:0008803">
    <property type="term" value="F:bis(5'-nucleosyl)-tetraphosphatase (symmetrical) activity"/>
    <property type="evidence" value="ECO:0007669"/>
    <property type="project" value="TreeGrafter"/>
</dbReference>
<dbReference type="RefSeq" id="WP_021690298.1">
    <property type="nucleotide sequence ID" value="NZ_BASZ01000005.1"/>
</dbReference>
<dbReference type="SUPFAM" id="SSF56300">
    <property type="entry name" value="Metallo-dependent phosphatases"/>
    <property type="match status" value="1"/>
</dbReference>
<keyword evidence="3" id="KW-1185">Reference proteome</keyword>
<evidence type="ECO:0000259" key="1">
    <source>
        <dbReference type="Pfam" id="PF00149"/>
    </source>
</evidence>
<dbReference type="Gene3D" id="3.60.21.10">
    <property type="match status" value="1"/>
</dbReference>
<feature type="domain" description="Calcineurin-like phosphoesterase" evidence="1">
    <location>
        <begin position="26"/>
        <end position="212"/>
    </location>
</feature>
<organism evidence="2 3">
    <name type="scientific">Caenibius tardaugens NBRC 16725</name>
    <dbReference type="NCBI Taxonomy" id="1219035"/>
    <lineage>
        <taxon>Bacteria</taxon>
        <taxon>Pseudomonadati</taxon>
        <taxon>Pseudomonadota</taxon>
        <taxon>Alphaproteobacteria</taxon>
        <taxon>Sphingomonadales</taxon>
        <taxon>Erythrobacteraceae</taxon>
        <taxon>Caenibius</taxon>
    </lineage>
</organism>
<name>U2YLV4_9SPHN</name>
<dbReference type="Pfam" id="PF00149">
    <property type="entry name" value="Metallophos"/>
    <property type="match status" value="1"/>
</dbReference>
<dbReference type="GO" id="GO:0110154">
    <property type="term" value="P:RNA decapping"/>
    <property type="evidence" value="ECO:0007669"/>
    <property type="project" value="TreeGrafter"/>
</dbReference>
<dbReference type="GO" id="GO:0005737">
    <property type="term" value="C:cytoplasm"/>
    <property type="evidence" value="ECO:0007669"/>
    <property type="project" value="TreeGrafter"/>
</dbReference>
<proteinExistence type="predicted"/>
<evidence type="ECO:0000313" key="3">
    <source>
        <dbReference type="Proteomes" id="UP000016568"/>
    </source>
</evidence>
<dbReference type="eggNOG" id="COG0639">
    <property type="taxonomic scope" value="Bacteria"/>
</dbReference>
<dbReference type="CDD" id="cd00144">
    <property type="entry name" value="MPP_PPP_family"/>
    <property type="match status" value="1"/>
</dbReference>
<dbReference type="InterPro" id="IPR004843">
    <property type="entry name" value="Calcineurin-like_PHP"/>
</dbReference>
<keyword evidence="2" id="KW-0378">Hydrolase</keyword>
<comment type="caution">
    <text evidence="2">The sequence shown here is derived from an EMBL/GenBank/DDBJ whole genome shotgun (WGS) entry which is preliminary data.</text>
</comment>
<dbReference type="InterPro" id="IPR029052">
    <property type="entry name" value="Metallo-depent_PP-like"/>
</dbReference>
<dbReference type="PANTHER" id="PTHR42850">
    <property type="entry name" value="METALLOPHOSPHOESTERASE"/>
    <property type="match status" value="1"/>
</dbReference>
<dbReference type="PANTHER" id="PTHR42850:SF4">
    <property type="entry name" value="ZINC-DEPENDENT ENDOPOLYPHOSPHATASE"/>
    <property type="match status" value="1"/>
</dbReference>
<dbReference type="AlphaFoldDB" id="U2YLV4"/>
<dbReference type="GO" id="GO:0016791">
    <property type="term" value="F:phosphatase activity"/>
    <property type="evidence" value="ECO:0007669"/>
    <property type="project" value="TreeGrafter"/>
</dbReference>
<gene>
    <name evidence="2" type="ORF">NT2_05_03130</name>
</gene>
<dbReference type="KEGG" id="ntd:EGO55_12815"/>
<reference evidence="2 3" key="1">
    <citation type="submission" date="2013-09" db="EMBL/GenBank/DDBJ databases">
        <title>Whole genome shotgun sequence of Novosphingobium tardaugens NBRC 16725.</title>
        <authorList>
            <person name="Isaki S."/>
            <person name="Hosoyama A."/>
            <person name="Tsuchikane K."/>
            <person name="Katsumata H."/>
            <person name="Ando Y."/>
            <person name="Yamazaki S."/>
            <person name="Fujita N."/>
        </authorList>
    </citation>
    <scope>NUCLEOTIDE SEQUENCE [LARGE SCALE GENOMIC DNA]</scope>
    <source>
        <strain evidence="2 3">NBRC 16725</strain>
    </source>
</reference>